<evidence type="ECO:0000256" key="2">
    <source>
        <dbReference type="ARBA" id="ARBA00012758"/>
    </source>
</evidence>
<dbReference type="Gene3D" id="2.115.10.20">
    <property type="entry name" value="Glycosyl hydrolase domain, family 43"/>
    <property type="match status" value="1"/>
</dbReference>
<evidence type="ECO:0000256" key="5">
    <source>
        <dbReference type="RuleBase" id="RU362110"/>
    </source>
</evidence>
<dbReference type="CDD" id="cd08996">
    <property type="entry name" value="GH32_FFase"/>
    <property type="match status" value="1"/>
</dbReference>
<evidence type="ECO:0000256" key="1">
    <source>
        <dbReference type="ARBA" id="ARBA00009902"/>
    </source>
</evidence>
<dbReference type="SMART" id="SM00640">
    <property type="entry name" value="Glyco_32"/>
    <property type="match status" value="1"/>
</dbReference>
<dbReference type="GO" id="GO:0005975">
    <property type="term" value="P:carbohydrate metabolic process"/>
    <property type="evidence" value="ECO:0007669"/>
    <property type="project" value="InterPro"/>
</dbReference>
<evidence type="ECO:0000259" key="7">
    <source>
        <dbReference type="Pfam" id="PF08244"/>
    </source>
</evidence>
<organism evidence="8 9">
    <name type="scientific">Candidatus Moanibacter tarae</name>
    <dbReference type="NCBI Taxonomy" id="2200854"/>
    <lineage>
        <taxon>Bacteria</taxon>
        <taxon>Pseudomonadati</taxon>
        <taxon>Verrucomicrobiota</taxon>
        <taxon>Opitutia</taxon>
        <taxon>Puniceicoccales</taxon>
        <taxon>Puniceicoccales incertae sedis</taxon>
        <taxon>Candidatus Moanibacter</taxon>
    </lineage>
</organism>
<evidence type="ECO:0000313" key="9">
    <source>
        <dbReference type="Proteomes" id="UP000247465"/>
    </source>
</evidence>
<evidence type="ECO:0000313" key="8">
    <source>
        <dbReference type="EMBL" id="AWT60537.1"/>
    </source>
</evidence>
<gene>
    <name evidence="8" type="primary">sacA_3</name>
    <name evidence="8" type="ORF">DF168_01751</name>
</gene>
<proteinExistence type="inferred from homology"/>
<accession>A0A2Z4AK15</accession>
<dbReference type="InterPro" id="IPR051214">
    <property type="entry name" value="GH32_Enzymes"/>
</dbReference>
<protein>
    <recommendedName>
        <fullName evidence="2">beta-fructofuranosidase</fullName>
        <ecNumber evidence="2">3.2.1.26</ecNumber>
    </recommendedName>
</protein>
<dbReference type="EC" id="3.2.1.26" evidence="2"/>
<dbReference type="Pfam" id="PF00251">
    <property type="entry name" value="Glyco_hydro_32N"/>
    <property type="match status" value="1"/>
</dbReference>
<feature type="domain" description="Glycosyl hydrolase family 32 C-terminal" evidence="7">
    <location>
        <begin position="316"/>
        <end position="483"/>
    </location>
</feature>
<dbReference type="SUPFAM" id="SSF75005">
    <property type="entry name" value="Arabinanase/levansucrase/invertase"/>
    <property type="match status" value="1"/>
</dbReference>
<dbReference type="PROSITE" id="PS00609">
    <property type="entry name" value="GLYCOSYL_HYDROL_F32"/>
    <property type="match status" value="1"/>
</dbReference>
<dbReference type="AlphaFoldDB" id="A0A2Z4AK15"/>
<dbReference type="Pfam" id="PF08244">
    <property type="entry name" value="Glyco_hydro_32C"/>
    <property type="match status" value="1"/>
</dbReference>
<evidence type="ECO:0000256" key="3">
    <source>
        <dbReference type="ARBA" id="ARBA00022801"/>
    </source>
</evidence>
<dbReference type="InterPro" id="IPR023296">
    <property type="entry name" value="Glyco_hydro_beta-prop_sf"/>
</dbReference>
<dbReference type="Proteomes" id="UP000247465">
    <property type="component" value="Chromosome"/>
</dbReference>
<dbReference type="EMBL" id="CP029803">
    <property type="protein sequence ID" value="AWT60537.1"/>
    <property type="molecule type" value="Genomic_DNA"/>
</dbReference>
<dbReference type="Gene3D" id="2.60.120.560">
    <property type="entry name" value="Exo-inulinase, domain 1"/>
    <property type="match status" value="1"/>
</dbReference>
<dbReference type="InterPro" id="IPR018053">
    <property type="entry name" value="Glyco_hydro_32_AS"/>
</dbReference>
<dbReference type="InterPro" id="IPR013320">
    <property type="entry name" value="ConA-like_dom_sf"/>
</dbReference>
<sequence length="489" mass="54907">MSVFHPERISLSSDCFRPAYHYLPPCKWMNDPNGTIYWKGRYHLFYQHNPDGPWHGNIHWGHASSKDLVHWTDHPIALAPGPDGPDRQQCYSGASFVNAEGIPTHIYHGVPDGICLATSSDDMLIEWDKHPANPIIPDLGPNGEYHVTGAPCGWVEDGVHYALTGNSIYSPDAAYLFRSTDLKHWEYLHPFYIGGRFTEPGEDCGCPDFFVLDGKPVLSFTSHARGAQFYIGSTSNHRFTPERHLRLAFAETARPGVYCEGLTLLDSLNRRILFGRISEARFGYAQVAAGWSGICALPMVLSLSESEELRFDPIPELEVLRAEHTSFRDLHLRPDTDLDLGISADSLEIRMKFEWQDAEEVGLKLRCSPDGEEETLVRFNTNPGTRHALPGQINPLRELILDVSRSSTRSDVSNRESQRAVLEVPYGQSVELRIFLDRSVVEVIGNRQCYVGKRIYPDRSDSLGVSAYSRGGGATLCSFDAWKMNAIWP</sequence>
<name>A0A2Z4AK15_9BACT</name>
<dbReference type="InterPro" id="IPR013148">
    <property type="entry name" value="Glyco_hydro_32_N"/>
</dbReference>
<comment type="similarity">
    <text evidence="1 5">Belongs to the glycosyl hydrolase 32 family.</text>
</comment>
<reference evidence="8 9" key="1">
    <citation type="submission" date="2018-06" db="EMBL/GenBank/DDBJ databases">
        <title>Draft Genome Sequence of a Novel Marine Bacterium Related to the Verrucomicrobia.</title>
        <authorList>
            <person name="Vosseberg J."/>
            <person name="Martijn J."/>
            <person name="Ettema T.J.G."/>
        </authorList>
    </citation>
    <scope>NUCLEOTIDE SEQUENCE [LARGE SCALE GENOMIC DNA]</scope>
    <source>
        <strain evidence="8">TARA_B100001123</strain>
    </source>
</reference>
<feature type="domain" description="Glycosyl hydrolase family 32 N-terminal" evidence="6">
    <location>
        <begin position="21"/>
        <end position="310"/>
    </location>
</feature>
<evidence type="ECO:0000259" key="6">
    <source>
        <dbReference type="Pfam" id="PF00251"/>
    </source>
</evidence>
<dbReference type="KEGG" id="mtar:DF168_01751"/>
<keyword evidence="4 5" id="KW-0326">Glycosidase</keyword>
<dbReference type="InterPro" id="IPR013189">
    <property type="entry name" value="Glyco_hydro_32_C"/>
</dbReference>
<dbReference type="PANTHER" id="PTHR43101">
    <property type="entry name" value="BETA-FRUCTOSIDASE"/>
    <property type="match status" value="1"/>
</dbReference>
<evidence type="ECO:0000256" key="4">
    <source>
        <dbReference type="ARBA" id="ARBA00023295"/>
    </source>
</evidence>
<keyword evidence="3 5" id="KW-0378">Hydrolase</keyword>
<dbReference type="InterPro" id="IPR001362">
    <property type="entry name" value="Glyco_hydro_32"/>
</dbReference>
<dbReference type="SUPFAM" id="SSF49899">
    <property type="entry name" value="Concanavalin A-like lectins/glucanases"/>
    <property type="match status" value="1"/>
</dbReference>
<dbReference type="GO" id="GO:0004564">
    <property type="term" value="F:beta-fructofuranosidase activity"/>
    <property type="evidence" value="ECO:0007669"/>
    <property type="project" value="UniProtKB-EC"/>
</dbReference>
<dbReference type="PANTHER" id="PTHR43101:SF1">
    <property type="entry name" value="BETA-FRUCTOSIDASE"/>
    <property type="match status" value="1"/>
</dbReference>